<dbReference type="PANTHER" id="PTHR43229:SF2">
    <property type="entry name" value="NODULATION PROTEIN J"/>
    <property type="match status" value="1"/>
</dbReference>
<sequence length="294" mass="31109">MRAIGLLTRRNLRLFFRDRAAVFFSLLSALILIALYALFLGNLQVENLNERLPGASADDILWFVNTWVFAGITMITTLTTGLAALSVFVEDNATGRFRDFLVSPVRRTGLVLGYFLSSFIVSVVMSLLIVVVGQLYVLTRGSPTMTVAQIAEVVAWVALSGAAYAAFSSFVVTFLRSAGAFAALSTVVGTVIGFLAGAYIPVGTLPSGVVNVLNALPFAHSAMLLRGPYMAEAMDAVTDGPGQAEAVAALSDFYGLTASVGAVEITEGIASGVLVAVLVLFAALGAWRLSRRIR</sequence>
<comment type="subcellular location">
    <subcellularLocation>
        <location evidence="1">Membrane</location>
        <topology evidence="1">Multi-pass membrane protein</topology>
    </subcellularLocation>
</comment>
<evidence type="ECO:0000256" key="6">
    <source>
        <dbReference type="SAM" id="Phobius"/>
    </source>
</evidence>
<dbReference type="InterPro" id="IPR013525">
    <property type="entry name" value="ABC2_TM"/>
</dbReference>
<reference evidence="8 9" key="1">
    <citation type="submission" date="2013-08" db="EMBL/GenBank/DDBJ databases">
        <title>Genome sequencing of Cellulomonas bogoriensis 69B4.</title>
        <authorList>
            <person name="Chen F."/>
            <person name="Li Y."/>
            <person name="Wang G."/>
        </authorList>
    </citation>
    <scope>NUCLEOTIDE SEQUENCE [LARGE SCALE GENOMIC DNA]</scope>
    <source>
        <strain evidence="8 9">69B4</strain>
    </source>
</reference>
<evidence type="ECO:0000259" key="7">
    <source>
        <dbReference type="Pfam" id="PF01061"/>
    </source>
</evidence>
<keyword evidence="4 6" id="KW-0472">Membrane</keyword>
<feature type="transmembrane region" description="Helical" evidence="6">
    <location>
        <begin position="181"/>
        <end position="200"/>
    </location>
</feature>
<feature type="domain" description="ABC-2 type transporter transmembrane" evidence="7">
    <location>
        <begin position="4"/>
        <end position="227"/>
    </location>
</feature>
<dbReference type="RefSeq" id="WP_035059292.1">
    <property type="nucleotide sequence ID" value="NZ_AXCZ01000044.1"/>
</dbReference>
<keyword evidence="5" id="KW-0046">Antibiotic resistance</keyword>
<evidence type="ECO:0000256" key="5">
    <source>
        <dbReference type="ARBA" id="ARBA00023251"/>
    </source>
</evidence>
<dbReference type="InterPro" id="IPR000412">
    <property type="entry name" value="ABC_2_transport"/>
</dbReference>
<dbReference type="PANTHER" id="PTHR43229">
    <property type="entry name" value="NODULATION PROTEIN J"/>
    <property type="match status" value="1"/>
</dbReference>
<keyword evidence="2 6" id="KW-0812">Transmembrane</keyword>
<name>A0A0A0BYE9_9CELL</name>
<dbReference type="GO" id="GO:0043190">
    <property type="term" value="C:ATP-binding cassette (ABC) transporter complex"/>
    <property type="evidence" value="ECO:0007669"/>
    <property type="project" value="InterPro"/>
</dbReference>
<evidence type="ECO:0000256" key="4">
    <source>
        <dbReference type="ARBA" id="ARBA00023136"/>
    </source>
</evidence>
<dbReference type="EMBL" id="AXCZ01000044">
    <property type="protein sequence ID" value="KGM13423.1"/>
    <property type="molecule type" value="Genomic_DNA"/>
</dbReference>
<feature type="transmembrane region" description="Helical" evidence="6">
    <location>
        <begin position="21"/>
        <end position="40"/>
    </location>
</feature>
<gene>
    <name evidence="8" type="ORF">N869_14230</name>
</gene>
<feature type="transmembrane region" description="Helical" evidence="6">
    <location>
        <begin position="60"/>
        <end position="89"/>
    </location>
</feature>
<keyword evidence="3 6" id="KW-1133">Transmembrane helix</keyword>
<keyword evidence="9" id="KW-1185">Reference proteome</keyword>
<comment type="caution">
    <text evidence="8">The sequence shown here is derived from an EMBL/GenBank/DDBJ whole genome shotgun (WGS) entry which is preliminary data.</text>
</comment>
<dbReference type="Proteomes" id="UP000054314">
    <property type="component" value="Unassembled WGS sequence"/>
</dbReference>
<feature type="transmembrane region" description="Helical" evidence="6">
    <location>
        <begin position="110"/>
        <end position="133"/>
    </location>
</feature>
<proteinExistence type="predicted"/>
<evidence type="ECO:0000313" key="9">
    <source>
        <dbReference type="Proteomes" id="UP000054314"/>
    </source>
</evidence>
<evidence type="ECO:0000313" key="8">
    <source>
        <dbReference type="EMBL" id="KGM13423.1"/>
    </source>
</evidence>
<dbReference type="InterPro" id="IPR051784">
    <property type="entry name" value="Nod_factor_ABC_transporter"/>
</dbReference>
<dbReference type="PIRSF" id="PIRSF006648">
    <property type="entry name" value="DrrB"/>
    <property type="match status" value="1"/>
</dbReference>
<evidence type="ECO:0000256" key="3">
    <source>
        <dbReference type="ARBA" id="ARBA00022989"/>
    </source>
</evidence>
<accession>A0A0A0BYE9</accession>
<dbReference type="AlphaFoldDB" id="A0A0A0BYE9"/>
<feature type="transmembrane region" description="Helical" evidence="6">
    <location>
        <begin position="269"/>
        <end position="289"/>
    </location>
</feature>
<evidence type="ECO:0000256" key="2">
    <source>
        <dbReference type="ARBA" id="ARBA00022692"/>
    </source>
</evidence>
<evidence type="ECO:0000256" key="1">
    <source>
        <dbReference type="ARBA" id="ARBA00004141"/>
    </source>
</evidence>
<feature type="transmembrane region" description="Helical" evidence="6">
    <location>
        <begin position="153"/>
        <end position="174"/>
    </location>
</feature>
<dbReference type="Pfam" id="PF01061">
    <property type="entry name" value="ABC2_membrane"/>
    <property type="match status" value="1"/>
</dbReference>
<dbReference type="OrthoDB" id="162334at2"/>
<organism evidence="8 9">
    <name type="scientific">Cellulomonas bogoriensis 69B4 = DSM 16987</name>
    <dbReference type="NCBI Taxonomy" id="1386082"/>
    <lineage>
        <taxon>Bacteria</taxon>
        <taxon>Bacillati</taxon>
        <taxon>Actinomycetota</taxon>
        <taxon>Actinomycetes</taxon>
        <taxon>Micrococcales</taxon>
        <taxon>Cellulomonadaceae</taxon>
        <taxon>Cellulomonas</taxon>
    </lineage>
</organism>
<dbReference type="GO" id="GO:0046677">
    <property type="term" value="P:response to antibiotic"/>
    <property type="evidence" value="ECO:0007669"/>
    <property type="project" value="UniProtKB-KW"/>
</dbReference>
<dbReference type="GO" id="GO:0140359">
    <property type="term" value="F:ABC-type transporter activity"/>
    <property type="evidence" value="ECO:0007669"/>
    <property type="project" value="InterPro"/>
</dbReference>
<protein>
    <submittedName>
        <fullName evidence="8">ABC transporter permease</fullName>
    </submittedName>
</protein>